<sequence length="124" mass="13312">MHGISRLAFPDQQFQQPTSPHDIHQPAPHVHQPFPQGQPYPTPTPNSATEPDTDAPQHRDDAQPALQVAPAPAPSPSPSSSSPAPGPCTNCGVTTTPLWRRDAEGKTICNACGLYFKARHTPRP</sequence>
<reference evidence="1" key="2">
    <citation type="journal article" date="2022" name="New Phytol.">
        <title>Evolutionary transition to the ectomycorrhizal habit in the genomes of a hyperdiverse lineage of mushroom-forming fungi.</title>
        <authorList>
            <person name="Looney B."/>
            <person name="Miyauchi S."/>
            <person name="Morin E."/>
            <person name="Drula E."/>
            <person name="Courty P.E."/>
            <person name="Kohler A."/>
            <person name="Kuo A."/>
            <person name="LaButti K."/>
            <person name="Pangilinan J."/>
            <person name="Lipzen A."/>
            <person name="Riley R."/>
            <person name="Andreopoulos W."/>
            <person name="He G."/>
            <person name="Johnson J."/>
            <person name="Nolan M."/>
            <person name="Tritt A."/>
            <person name="Barry K.W."/>
            <person name="Grigoriev I.V."/>
            <person name="Nagy L.G."/>
            <person name="Hibbett D."/>
            <person name="Henrissat B."/>
            <person name="Matheny P.B."/>
            <person name="Labbe J."/>
            <person name="Martin F.M."/>
        </authorList>
    </citation>
    <scope>NUCLEOTIDE SEQUENCE</scope>
    <source>
        <strain evidence="1">FP105234-sp</strain>
    </source>
</reference>
<feature type="non-terminal residue" evidence="1">
    <location>
        <position position="124"/>
    </location>
</feature>
<organism evidence="1 2">
    <name type="scientific">Auriscalpium vulgare</name>
    <dbReference type="NCBI Taxonomy" id="40419"/>
    <lineage>
        <taxon>Eukaryota</taxon>
        <taxon>Fungi</taxon>
        <taxon>Dikarya</taxon>
        <taxon>Basidiomycota</taxon>
        <taxon>Agaricomycotina</taxon>
        <taxon>Agaricomycetes</taxon>
        <taxon>Russulales</taxon>
        <taxon>Auriscalpiaceae</taxon>
        <taxon>Auriscalpium</taxon>
    </lineage>
</organism>
<evidence type="ECO:0000313" key="1">
    <source>
        <dbReference type="EMBL" id="KAI0046544.1"/>
    </source>
</evidence>
<gene>
    <name evidence="1" type="ORF">FA95DRAFT_1493859</name>
</gene>
<comment type="caution">
    <text evidence="1">The sequence shown here is derived from an EMBL/GenBank/DDBJ whole genome shotgun (WGS) entry which is preliminary data.</text>
</comment>
<dbReference type="Proteomes" id="UP000814033">
    <property type="component" value="Unassembled WGS sequence"/>
</dbReference>
<evidence type="ECO:0000313" key="2">
    <source>
        <dbReference type="Proteomes" id="UP000814033"/>
    </source>
</evidence>
<protein>
    <submittedName>
        <fullName evidence="1">GATA-domain-containing protein</fullName>
    </submittedName>
</protein>
<keyword evidence="2" id="KW-1185">Reference proteome</keyword>
<proteinExistence type="predicted"/>
<name>A0ACB8RRB3_9AGAM</name>
<accession>A0ACB8RRB3</accession>
<dbReference type="EMBL" id="MU275923">
    <property type="protein sequence ID" value="KAI0046544.1"/>
    <property type="molecule type" value="Genomic_DNA"/>
</dbReference>
<reference evidence="1" key="1">
    <citation type="submission" date="2021-02" db="EMBL/GenBank/DDBJ databases">
        <authorList>
            <consortium name="DOE Joint Genome Institute"/>
            <person name="Ahrendt S."/>
            <person name="Looney B.P."/>
            <person name="Miyauchi S."/>
            <person name="Morin E."/>
            <person name="Drula E."/>
            <person name="Courty P.E."/>
            <person name="Chicoki N."/>
            <person name="Fauchery L."/>
            <person name="Kohler A."/>
            <person name="Kuo A."/>
            <person name="Labutti K."/>
            <person name="Pangilinan J."/>
            <person name="Lipzen A."/>
            <person name="Riley R."/>
            <person name="Andreopoulos W."/>
            <person name="He G."/>
            <person name="Johnson J."/>
            <person name="Barry K.W."/>
            <person name="Grigoriev I.V."/>
            <person name="Nagy L."/>
            <person name="Hibbett D."/>
            <person name="Henrissat B."/>
            <person name="Matheny P.B."/>
            <person name="Labbe J."/>
            <person name="Martin F."/>
        </authorList>
    </citation>
    <scope>NUCLEOTIDE SEQUENCE</scope>
    <source>
        <strain evidence="1">FP105234-sp</strain>
    </source>
</reference>